<dbReference type="OrthoDB" id="4327173at2"/>
<keyword evidence="2" id="KW-0472">Membrane</keyword>
<reference evidence="3 4" key="1">
    <citation type="submission" date="2017-11" db="EMBL/GenBank/DDBJ databases">
        <title>Draft genome of actinobacteria isolated from guarana (Paullinia cupana (Mart.) Ducke.</title>
        <authorList>
            <person name="Siqueira K.A."/>
            <person name="Liotti R.G."/>
            <person name="Mendes T.A.O."/>
            <person name="Soares M.A."/>
        </authorList>
    </citation>
    <scope>NUCLEOTIDE SEQUENCE [LARGE SCALE GENOMIC DNA]</scope>
    <source>
        <strain evidence="3 4">193</strain>
    </source>
</reference>
<proteinExistence type="predicted"/>
<sequence length="275" mass="27232">MCAGSSQLRPVPCLPSSRAPAYLDGPSDVPSGTGWTVSYPKRTAALASAAALAGSVVLLAAPAARADVVDVDYQCKTPIGDKSAVSPIDIKGVKSGNSYKITMSWQKGVSSSPVELGKGAMNPSATIELGGADSGTMTVSGPANQAAIPANTPIKISDLSSTYTPKKSGKVTFTAGILTIKALGTTTTCTPSNDPKPSLTLDVTAAGGSSGSSDSSGSSGGSAASSRSGGDSAGQLPQTGPEDSAIALGTLGGTVLLAGLAGVLWVTRRHQPVRR</sequence>
<evidence type="ECO:0000313" key="4">
    <source>
        <dbReference type="Proteomes" id="UP000270471"/>
    </source>
</evidence>
<dbReference type="Proteomes" id="UP000270471">
    <property type="component" value="Unassembled WGS sequence"/>
</dbReference>
<evidence type="ECO:0000313" key="3">
    <source>
        <dbReference type="EMBL" id="RMB84651.1"/>
    </source>
</evidence>
<keyword evidence="2" id="KW-1133">Transmembrane helix</keyword>
<dbReference type="EMBL" id="PENI01000010">
    <property type="protein sequence ID" value="RMB84651.1"/>
    <property type="molecule type" value="Genomic_DNA"/>
</dbReference>
<feature type="transmembrane region" description="Helical" evidence="2">
    <location>
        <begin position="245"/>
        <end position="266"/>
    </location>
</feature>
<dbReference type="AlphaFoldDB" id="A0A3M0I4Q0"/>
<dbReference type="NCBIfam" id="TIGR01167">
    <property type="entry name" value="LPXTG_anchor"/>
    <property type="match status" value="1"/>
</dbReference>
<name>A0A3M0I4Q0_9ACTN</name>
<feature type="compositionally biased region" description="Low complexity" evidence="1">
    <location>
        <begin position="205"/>
        <end position="234"/>
    </location>
</feature>
<evidence type="ECO:0000256" key="1">
    <source>
        <dbReference type="SAM" id="MobiDB-lite"/>
    </source>
</evidence>
<keyword evidence="2" id="KW-0812">Transmembrane</keyword>
<keyword evidence="4" id="KW-1185">Reference proteome</keyword>
<protein>
    <submittedName>
        <fullName evidence="3">Peptidase</fullName>
    </submittedName>
</protein>
<organism evidence="3 4">
    <name type="scientific">Streptomyces shenzhenensis</name>
    <dbReference type="NCBI Taxonomy" id="943815"/>
    <lineage>
        <taxon>Bacteria</taxon>
        <taxon>Bacillati</taxon>
        <taxon>Actinomycetota</taxon>
        <taxon>Actinomycetes</taxon>
        <taxon>Kitasatosporales</taxon>
        <taxon>Streptomycetaceae</taxon>
        <taxon>Streptomyces</taxon>
    </lineage>
</organism>
<evidence type="ECO:0000256" key="2">
    <source>
        <dbReference type="SAM" id="Phobius"/>
    </source>
</evidence>
<gene>
    <name evidence="3" type="ORF">CTZ28_18215</name>
</gene>
<feature type="region of interest" description="Disordered" evidence="1">
    <location>
        <begin position="185"/>
        <end position="245"/>
    </location>
</feature>
<feature type="compositionally biased region" description="Polar residues" evidence="1">
    <location>
        <begin position="185"/>
        <end position="195"/>
    </location>
</feature>
<accession>A0A3M0I4Q0</accession>
<comment type="caution">
    <text evidence="3">The sequence shown here is derived from an EMBL/GenBank/DDBJ whole genome shotgun (WGS) entry which is preliminary data.</text>
</comment>